<feature type="chain" id="PRO_5047542041" evidence="1">
    <location>
        <begin position="27"/>
        <end position="398"/>
    </location>
</feature>
<dbReference type="InterPro" id="IPR036582">
    <property type="entry name" value="Mao_N_sf"/>
</dbReference>
<proteinExistence type="predicted"/>
<evidence type="ECO:0000313" key="3">
    <source>
        <dbReference type="EMBL" id="MFD2660835.1"/>
    </source>
</evidence>
<dbReference type="InterPro" id="IPR047111">
    <property type="entry name" value="YbaP-like"/>
</dbReference>
<dbReference type="EMBL" id="JBHUMY010000011">
    <property type="protein sequence ID" value="MFD2660835.1"/>
    <property type="molecule type" value="Genomic_DNA"/>
</dbReference>
<dbReference type="PANTHER" id="PTHR40590">
    <property type="entry name" value="CYTOPLASMIC PROTEIN-RELATED"/>
    <property type="match status" value="1"/>
</dbReference>
<dbReference type="SUPFAM" id="SSF55383">
    <property type="entry name" value="Copper amine oxidase, domain N"/>
    <property type="match status" value="1"/>
</dbReference>
<feature type="domain" description="Copper amine oxidase-like N-terminal" evidence="2">
    <location>
        <begin position="80"/>
        <end position="124"/>
    </location>
</feature>
<dbReference type="PANTHER" id="PTHR40590:SF1">
    <property type="entry name" value="CYTOPLASMIC PROTEIN"/>
    <property type="match status" value="1"/>
</dbReference>
<keyword evidence="4" id="KW-1185">Reference proteome</keyword>
<dbReference type="InterPro" id="IPR002816">
    <property type="entry name" value="TraB/PrgY/GumN_fam"/>
</dbReference>
<dbReference type="Proteomes" id="UP001597493">
    <property type="component" value="Unassembled WGS sequence"/>
</dbReference>
<protein>
    <submittedName>
        <fullName evidence="3">TraB/GumN family protein</fullName>
    </submittedName>
</protein>
<feature type="signal peptide" evidence="1">
    <location>
        <begin position="1"/>
        <end position="26"/>
    </location>
</feature>
<dbReference type="Pfam" id="PF07833">
    <property type="entry name" value="Cu_amine_oxidN1"/>
    <property type="match status" value="1"/>
</dbReference>
<accession>A0ABW5QXK4</accession>
<name>A0ABW5QXK4_9BACL</name>
<reference evidence="4" key="1">
    <citation type="journal article" date="2019" name="Int. J. Syst. Evol. Microbiol.">
        <title>The Global Catalogue of Microorganisms (GCM) 10K type strain sequencing project: providing services to taxonomists for standard genome sequencing and annotation.</title>
        <authorList>
            <consortium name="The Broad Institute Genomics Platform"/>
            <consortium name="The Broad Institute Genome Sequencing Center for Infectious Disease"/>
            <person name="Wu L."/>
            <person name="Ma J."/>
        </authorList>
    </citation>
    <scope>NUCLEOTIDE SEQUENCE [LARGE SCALE GENOMIC DNA]</scope>
    <source>
        <strain evidence="4">TISTR 1827</strain>
    </source>
</reference>
<dbReference type="CDD" id="cd14789">
    <property type="entry name" value="Tiki"/>
    <property type="match status" value="1"/>
</dbReference>
<gene>
    <name evidence="3" type="ORF">ACFSW5_11315</name>
</gene>
<evidence type="ECO:0000313" key="4">
    <source>
        <dbReference type="Proteomes" id="UP001597493"/>
    </source>
</evidence>
<dbReference type="RefSeq" id="WP_379272809.1">
    <property type="nucleotide sequence ID" value="NZ_JBHUGT010000045.1"/>
</dbReference>
<keyword evidence="1" id="KW-0732">Signal</keyword>
<comment type="caution">
    <text evidence="3">The sequence shown here is derived from an EMBL/GenBank/DDBJ whole genome shotgun (WGS) entry which is preliminary data.</text>
</comment>
<sequence>MNKWKASLVSLFLSLFVLLSALPAAAAPTPVSVQVDGKKIEFASNEPIIDNGVTLAPLDALLSSLNVALKESGAETVLVAADGREVTLHTTIRTINGIKYIPVRSVGEAAGFEVRWDAATRTVVLTENEGGRGFLWEVKHNGNTVYLAGSMHIADSSFYPLHPSFEEAFDEADYLGVEVDISNAADPENQQLIAELGMYQDGTTLKDHISEETYKKLGAILALNGLDTNALDAYKPWVAETTISTLQSMQAGYESQTGIDLYFLQKAKERNMPVIELESYESQLNMFNSLSPELQESNLNAVLDGYNDIDDNVDLMAELWKSGDDEGLLELTKAMAQNEEYYKALLVDRNLAMTDKIVGYLNGTEKAEYLVVVGAAHFLGEDGIVKLLEDKGYTVTRK</sequence>
<evidence type="ECO:0000259" key="2">
    <source>
        <dbReference type="Pfam" id="PF07833"/>
    </source>
</evidence>
<dbReference type="InterPro" id="IPR012854">
    <property type="entry name" value="Cu_amine_oxidase-like_N"/>
</dbReference>
<organism evidence="3 4">
    <name type="scientific">Paenibacillus thailandensis</name>
    <dbReference type="NCBI Taxonomy" id="393250"/>
    <lineage>
        <taxon>Bacteria</taxon>
        <taxon>Bacillati</taxon>
        <taxon>Bacillota</taxon>
        <taxon>Bacilli</taxon>
        <taxon>Bacillales</taxon>
        <taxon>Paenibacillaceae</taxon>
        <taxon>Paenibacillus</taxon>
    </lineage>
</organism>
<dbReference type="Pfam" id="PF01963">
    <property type="entry name" value="TraB_PrgY_gumN"/>
    <property type="match status" value="1"/>
</dbReference>
<evidence type="ECO:0000256" key="1">
    <source>
        <dbReference type="SAM" id="SignalP"/>
    </source>
</evidence>